<sequence length="244" mass="26503">MRPERSRARPGPVFFIGRALLRPLLWLRYRPRVTGRTHIPKAGPVLLASNHLSGLDTVLIPTTSRRKVQFLAKASLFEGRLGSWFFRGIGAVPVHREASNAAQLALEAGSEVLAAGEVFVVFPEGSRSRDGRLYRGRGGAAWLALETGATVVPVGLVGTNRALRNPDSSRPPRVAVRYGAPVPLADLAELPAGQARREATERIMRAIQQLTGQARAGVYAPSAPDDVRSRRPSVQPRSQDRVTD</sequence>
<evidence type="ECO:0000256" key="3">
    <source>
        <dbReference type="SAM" id="MobiDB-lite"/>
    </source>
</evidence>
<dbReference type="SMART" id="SM00563">
    <property type="entry name" value="PlsC"/>
    <property type="match status" value="1"/>
</dbReference>
<reference evidence="5 6" key="1">
    <citation type="submission" date="2018-09" db="EMBL/GenBank/DDBJ databases">
        <title>Comparative genomics of Leucobacter spp.</title>
        <authorList>
            <person name="Reis A.C."/>
            <person name="Kolvenbach B.A."/>
            <person name="Corvini P.F.X."/>
            <person name="Nunes O.C."/>
        </authorList>
    </citation>
    <scope>NUCLEOTIDE SEQUENCE [LARGE SCALE GENOMIC DNA]</scope>
    <source>
        <strain evidence="5 6">L-1</strain>
    </source>
</reference>
<evidence type="ECO:0000256" key="2">
    <source>
        <dbReference type="ARBA" id="ARBA00023315"/>
    </source>
</evidence>
<dbReference type="GO" id="GO:0016746">
    <property type="term" value="F:acyltransferase activity"/>
    <property type="evidence" value="ECO:0007669"/>
    <property type="project" value="UniProtKB-KW"/>
</dbReference>
<dbReference type="SUPFAM" id="SSF69593">
    <property type="entry name" value="Glycerol-3-phosphate (1)-acyltransferase"/>
    <property type="match status" value="1"/>
</dbReference>
<dbReference type="Pfam" id="PF01553">
    <property type="entry name" value="Acyltransferase"/>
    <property type="match status" value="1"/>
</dbReference>
<evidence type="ECO:0000313" key="6">
    <source>
        <dbReference type="Proteomes" id="UP001646141"/>
    </source>
</evidence>
<dbReference type="EMBL" id="QYAD01000001">
    <property type="protein sequence ID" value="MBL3688994.1"/>
    <property type="molecule type" value="Genomic_DNA"/>
</dbReference>
<organism evidence="5 6">
    <name type="scientific">Leucobacter chromiireducens subsp. chromiireducens</name>
    <dbReference type="NCBI Taxonomy" id="660067"/>
    <lineage>
        <taxon>Bacteria</taxon>
        <taxon>Bacillati</taxon>
        <taxon>Actinomycetota</taxon>
        <taxon>Actinomycetes</taxon>
        <taxon>Micrococcales</taxon>
        <taxon>Microbacteriaceae</taxon>
        <taxon>Leucobacter</taxon>
    </lineage>
</organism>
<comment type="caution">
    <text evidence="5">The sequence shown here is derived from an EMBL/GenBank/DDBJ whole genome shotgun (WGS) entry which is preliminary data.</text>
</comment>
<keyword evidence="1" id="KW-0808">Transferase</keyword>
<dbReference type="Proteomes" id="UP001646141">
    <property type="component" value="Unassembled WGS sequence"/>
</dbReference>
<evidence type="ECO:0000313" key="5">
    <source>
        <dbReference type="EMBL" id="MBL3688994.1"/>
    </source>
</evidence>
<keyword evidence="2 5" id="KW-0012">Acyltransferase</keyword>
<accession>A0ABS1SLG4</accession>
<name>A0ABS1SLG4_9MICO</name>
<evidence type="ECO:0000259" key="4">
    <source>
        <dbReference type="SMART" id="SM00563"/>
    </source>
</evidence>
<gene>
    <name evidence="5" type="ORF">D3226_03355</name>
</gene>
<dbReference type="CDD" id="cd07989">
    <property type="entry name" value="LPLAT_AGPAT-like"/>
    <property type="match status" value="1"/>
</dbReference>
<protein>
    <submittedName>
        <fullName evidence="5">1-acyl-sn-glycerol-3-phosphate acyltransferase</fullName>
    </submittedName>
</protein>
<dbReference type="InterPro" id="IPR002123">
    <property type="entry name" value="Plipid/glycerol_acylTrfase"/>
</dbReference>
<feature type="domain" description="Phospholipid/glycerol acyltransferase" evidence="4">
    <location>
        <begin position="45"/>
        <end position="159"/>
    </location>
</feature>
<dbReference type="PANTHER" id="PTHR10434">
    <property type="entry name" value="1-ACYL-SN-GLYCEROL-3-PHOSPHATE ACYLTRANSFERASE"/>
    <property type="match status" value="1"/>
</dbReference>
<keyword evidence="6" id="KW-1185">Reference proteome</keyword>
<dbReference type="PANTHER" id="PTHR10434:SF11">
    <property type="entry name" value="1-ACYL-SN-GLYCEROL-3-PHOSPHATE ACYLTRANSFERASE"/>
    <property type="match status" value="1"/>
</dbReference>
<proteinExistence type="predicted"/>
<evidence type="ECO:0000256" key="1">
    <source>
        <dbReference type="ARBA" id="ARBA00022679"/>
    </source>
</evidence>
<feature type="region of interest" description="Disordered" evidence="3">
    <location>
        <begin position="214"/>
        <end position="244"/>
    </location>
</feature>